<sequence length="219" mass="25237">MFIVAFDIDGTLTPIKSSWSYVHKVLNTLKRAESMAKQFFEGFISYDEWIVHDLSLWKGLSLDTFNKILSSIPWRSGIESIRKLKNKYANNVLFIAVSGGFAQLGKRAVEELGFDAYIGVEIDYESNRLNGKAKFYPEYNDKGRLLEEFLRQKHINVEKTICVGDNINDIGLFRYCDISISFCSTCLDRYATYVIKTCNIRMLAGFLDFLLSTMMKKDY</sequence>
<keyword evidence="6 9" id="KW-0378">Hydrolase</keyword>
<evidence type="ECO:0000313" key="9">
    <source>
        <dbReference type="EMBL" id="ADM28197.1"/>
    </source>
</evidence>
<evidence type="ECO:0000256" key="6">
    <source>
        <dbReference type="ARBA" id="ARBA00022801"/>
    </source>
</evidence>
<dbReference type="PANTHER" id="PTHR43344:SF2">
    <property type="entry name" value="PHOSPHOSERINE PHOSPHATASE"/>
    <property type="match status" value="1"/>
</dbReference>
<accession>E0SQ66</accession>
<keyword evidence="4" id="KW-0028">Amino-acid biosynthesis</keyword>
<dbReference type="GO" id="GO:0005737">
    <property type="term" value="C:cytoplasm"/>
    <property type="evidence" value="ECO:0007669"/>
    <property type="project" value="TreeGrafter"/>
</dbReference>
<dbReference type="GO" id="GO:0006564">
    <property type="term" value="P:L-serine biosynthetic process"/>
    <property type="evidence" value="ECO:0007669"/>
    <property type="project" value="UniProtKB-KW"/>
</dbReference>
<dbReference type="KEGG" id="iag:Igag_1394"/>
<dbReference type="EC" id="3.1.3.3" evidence="3"/>
<evidence type="ECO:0000256" key="5">
    <source>
        <dbReference type="ARBA" id="ARBA00022723"/>
    </source>
</evidence>
<evidence type="ECO:0000256" key="4">
    <source>
        <dbReference type="ARBA" id="ARBA00022605"/>
    </source>
</evidence>
<evidence type="ECO:0000256" key="7">
    <source>
        <dbReference type="ARBA" id="ARBA00022842"/>
    </source>
</evidence>
<dbReference type="SUPFAM" id="SSF56784">
    <property type="entry name" value="HAD-like"/>
    <property type="match status" value="1"/>
</dbReference>
<dbReference type="GO" id="GO:0000287">
    <property type="term" value="F:magnesium ion binding"/>
    <property type="evidence" value="ECO:0007669"/>
    <property type="project" value="TreeGrafter"/>
</dbReference>
<comment type="pathway">
    <text evidence="2">Amino-acid biosynthesis; L-serine biosynthesis; L-serine from 3-phospho-D-glycerate: step 3/3.</text>
</comment>
<reference evidence="9 10" key="1">
    <citation type="journal article" date="2010" name="Stand. Genomic Sci.">
        <title>Complete genome sequence of Ignisphaera aggregans type strain (AQ1.S1).</title>
        <authorList>
            <person name="Goker M."/>
            <person name="Held B."/>
            <person name="Lapidus A."/>
            <person name="Nolan M."/>
            <person name="Spring S."/>
            <person name="Yasawong M."/>
            <person name="Lucas S."/>
            <person name="Glavina Del Rio T."/>
            <person name="Tice H."/>
            <person name="Cheng J.F."/>
            <person name="Goodwin L."/>
            <person name="Tapia R."/>
            <person name="Pitluck S."/>
            <person name="Liolios K."/>
            <person name="Ivanova N."/>
            <person name="Mavromatis K."/>
            <person name="Mikhailova N."/>
            <person name="Pati A."/>
            <person name="Chen A."/>
            <person name="Palaniappan K."/>
            <person name="Brambilla E."/>
            <person name="Land M."/>
            <person name="Hauser L."/>
            <person name="Chang Y.J."/>
            <person name="Jeffries C.D."/>
            <person name="Brettin T."/>
            <person name="Detter J.C."/>
            <person name="Han C."/>
            <person name="Rohde M."/>
            <person name="Sikorski J."/>
            <person name="Woyke T."/>
            <person name="Bristow J."/>
            <person name="Eisen J.A."/>
            <person name="Markowitz V."/>
            <person name="Hugenholtz P."/>
            <person name="Kyrpides N.C."/>
            <person name="Klenk H.P."/>
        </authorList>
    </citation>
    <scope>NUCLEOTIDE SEQUENCE [LARGE SCALE GENOMIC DNA]</scope>
    <source>
        <strain evidence="10">DSM 17230 / JCM 13409 / AQ1.S1</strain>
    </source>
</reference>
<dbReference type="InterPro" id="IPR023214">
    <property type="entry name" value="HAD_sf"/>
</dbReference>
<dbReference type="AlphaFoldDB" id="E0SQ66"/>
<dbReference type="PANTHER" id="PTHR43344">
    <property type="entry name" value="PHOSPHOSERINE PHOSPHATASE"/>
    <property type="match status" value="1"/>
</dbReference>
<keyword evidence="7" id="KW-0460">Magnesium</keyword>
<evidence type="ECO:0000256" key="8">
    <source>
        <dbReference type="ARBA" id="ARBA00023299"/>
    </source>
</evidence>
<gene>
    <name evidence="9" type="ordered locus">Igag_1394</name>
</gene>
<name>E0SQ66_IGNAA</name>
<keyword evidence="10" id="KW-1185">Reference proteome</keyword>
<dbReference type="STRING" id="583356.Igag_1394"/>
<keyword evidence="5" id="KW-0479">Metal-binding</keyword>
<dbReference type="InterPro" id="IPR050582">
    <property type="entry name" value="HAD-like_SerB"/>
</dbReference>
<evidence type="ECO:0000256" key="3">
    <source>
        <dbReference type="ARBA" id="ARBA00012640"/>
    </source>
</evidence>
<keyword evidence="8" id="KW-0718">Serine biosynthesis</keyword>
<proteinExistence type="predicted"/>
<protein>
    <recommendedName>
        <fullName evidence="3">phosphoserine phosphatase</fullName>
        <ecNumber evidence="3">3.1.3.3</ecNumber>
    </recommendedName>
</protein>
<dbReference type="Proteomes" id="UP000001304">
    <property type="component" value="Chromosome"/>
</dbReference>
<comment type="cofactor">
    <cofactor evidence="1">
        <name>Mg(2+)</name>
        <dbReference type="ChEBI" id="CHEBI:18420"/>
    </cofactor>
</comment>
<evidence type="ECO:0000313" key="10">
    <source>
        <dbReference type="Proteomes" id="UP000001304"/>
    </source>
</evidence>
<dbReference type="NCBIfam" id="TIGR01488">
    <property type="entry name" value="HAD-SF-IB"/>
    <property type="match status" value="1"/>
</dbReference>
<dbReference type="Pfam" id="PF12710">
    <property type="entry name" value="HAD"/>
    <property type="match status" value="1"/>
</dbReference>
<dbReference type="GO" id="GO:0036424">
    <property type="term" value="F:L-phosphoserine phosphatase activity"/>
    <property type="evidence" value="ECO:0007669"/>
    <property type="project" value="TreeGrafter"/>
</dbReference>
<evidence type="ECO:0000256" key="1">
    <source>
        <dbReference type="ARBA" id="ARBA00001946"/>
    </source>
</evidence>
<dbReference type="InterPro" id="IPR036412">
    <property type="entry name" value="HAD-like_sf"/>
</dbReference>
<dbReference type="BioCyc" id="IAGG583356:GHAH-1382-MONOMER"/>
<dbReference type="EMBL" id="CP002098">
    <property type="protein sequence ID" value="ADM28197.1"/>
    <property type="molecule type" value="Genomic_DNA"/>
</dbReference>
<dbReference type="HOGENOM" id="CLU_036368_4_5_2"/>
<organism evidence="9 10">
    <name type="scientific">Ignisphaera aggregans (strain DSM 17230 / JCM 13409 / AQ1.S1)</name>
    <dbReference type="NCBI Taxonomy" id="583356"/>
    <lineage>
        <taxon>Archaea</taxon>
        <taxon>Thermoproteota</taxon>
        <taxon>Thermoprotei</taxon>
        <taxon>Desulfurococcales</taxon>
        <taxon>Desulfurococcaceae</taxon>
        <taxon>Ignisphaera</taxon>
    </lineage>
</organism>
<evidence type="ECO:0000256" key="2">
    <source>
        <dbReference type="ARBA" id="ARBA00005135"/>
    </source>
</evidence>
<dbReference type="Gene3D" id="3.40.50.1000">
    <property type="entry name" value="HAD superfamily/HAD-like"/>
    <property type="match status" value="1"/>
</dbReference>